<dbReference type="OrthoDB" id="10046138at2759"/>
<sequence>MTTNYSNLYDEQEEEDEQHETLQYFDKMPIDLPWNMNDKIKSQEKIAEIEEQNLSEKISRLSTNTTNEKEPIMIMKEIKDQLEMIPGYLTKKNKSFKEMMHQILSSITTTTTTEEKSNNNANELRRIAILIYKIMVIQSYRYLWKNYLKSGTGQLFIRSKTKQKLFYSITLPIWPNEVKRIVLANNKNKINENDICLKFVNDQLYGMQHQLKEYEKELNIQATNCEGYSPSVHEIIMEYIEQNINSSFRRKIAHQVELIHYDYHIRALELEYFRQKPNQYQKKLMVEICQSKYEQETSEQEYEFLKKQIIYYNLPSQSLTCSNIFNGPLFNSIQNIPLREELIQKCKDVAEQGRNNLFNIYFRSAEDQREEYKKKHEINVKKMNESQYTLNQNEKLSSILIQLINERCNKIGERIQCIYKFKSEPLLLK</sequence>
<evidence type="ECO:0000313" key="2">
    <source>
        <dbReference type="Proteomes" id="UP000663834"/>
    </source>
</evidence>
<comment type="caution">
    <text evidence="1">The sequence shown here is derived from an EMBL/GenBank/DDBJ whole genome shotgun (WGS) entry which is preliminary data.</text>
</comment>
<dbReference type="Proteomes" id="UP000663834">
    <property type="component" value="Unassembled WGS sequence"/>
</dbReference>
<dbReference type="AlphaFoldDB" id="A0A816FZS7"/>
<proteinExistence type="predicted"/>
<name>A0A816FZS7_9BILA</name>
<accession>A0A816FZS7</accession>
<gene>
    <name evidence="1" type="ORF">KQP761_LOCUS33435</name>
</gene>
<reference evidence="1" key="1">
    <citation type="submission" date="2021-02" db="EMBL/GenBank/DDBJ databases">
        <authorList>
            <person name="Nowell W R."/>
        </authorList>
    </citation>
    <scope>NUCLEOTIDE SEQUENCE</scope>
</reference>
<organism evidence="1 2">
    <name type="scientific">Rotaria magnacalcarata</name>
    <dbReference type="NCBI Taxonomy" id="392030"/>
    <lineage>
        <taxon>Eukaryota</taxon>
        <taxon>Metazoa</taxon>
        <taxon>Spiralia</taxon>
        <taxon>Gnathifera</taxon>
        <taxon>Rotifera</taxon>
        <taxon>Eurotatoria</taxon>
        <taxon>Bdelloidea</taxon>
        <taxon>Philodinida</taxon>
        <taxon>Philodinidae</taxon>
        <taxon>Rotaria</taxon>
    </lineage>
</organism>
<evidence type="ECO:0000313" key="1">
    <source>
        <dbReference type="EMBL" id="CAF1667489.1"/>
    </source>
</evidence>
<dbReference type="EMBL" id="CAJNOW010018718">
    <property type="protein sequence ID" value="CAF1667489.1"/>
    <property type="molecule type" value="Genomic_DNA"/>
</dbReference>
<protein>
    <submittedName>
        <fullName evidence="1">Uncharacterized protein</fullName>
    </submittedName>
</protein>